<evidence type="ECO:0000313" key="4">
    <source>
        <dbReference type="Proteomes" id="UP000307440"/>
    </source>
</evidence>
<feature type="compositionally biased region" description="Gly residues" evidence="1">
    <location>
        <begin position="894"/>
        <end position="904"/>
    </location>
</feature>
<name>A0A5C3L2R4_COPMA</name>
<feature type="compositionally biased region" description="Gly residues" evidence="1">
    <location>
        <begin position="674"/>
        <end position="683"/>
    </location>
</feature>
<gene>
    <name evidence="3" type="ORF">FA15DRAFT_692731</name>
</gene>
<feature type="compositionally biased region" description="Polar residues" evidence="1">
    <location>
        <begin position="19"/>
        <end position="34"/>
    </location>
</feature>
<feature type="compositionally biased region" description="Low complexity" evidence="1">
    <location>
        <begin position="116"/>
        <end position="127"/>
    </location>
</feature>
<feature type="region of interest" description="Disordered" evidence="1">
    <location>
        <begin position="260"/>
        <end position="283"/>
    </location>
</feature>
<dbReference type="Proteomes" id="UP000307440">
    <property type="component" value="Unassembled WGS sequence"/>
</dbReference>
<organism evidence="3 4">
    <name type="scientific">Coprinopsis marcescibilis</name>
    <name type="common">Agaric fungus</name>
    <name type="synonym">Psathyrella marcescibilis</name>
    <dbReference type="NCBI Taxonomy" id="230819"/>
    <lineage>
        <taxon>Eukaryota</taxon>
        <taxon>Fungi</taxon>
        <taxon>Dikarya</taxon>
        <taxon>Basidiomycota</taxon>
        <taxon>Agaricomycotina</taxon>
        <taxon>Agaricomycetes</taxon>
        <taxon>Agaricomycetidae</taxon>
        <taxon>Agaricales</taxon>
        <taxon>Agaricineae</taxon>
        <taxon>Psathyrellaceae</taxon>
        <taxon>Coprinopsis</taxon>
    </lineage>
</organism>
<feature type="region of interest" description="Disordered" evidence="1">
    <location>
        <begin position="470"/>
        <end position="566"/>
    </location>
</feature>
<feature type="compositionally biased region" description="Gly residues" evidence="1">
    <location>
        <begin position="640"/>
        <end position="649"/>
    </location>
</feature>
<feature type="compositionally biased region" description="Pro residues" evidence="1">
    <location>
        <begin position="1211"/>
        <end position="1228"/>
    </location>
</feature>
<feature type="region of interest" description="Disordered" evidence="1">
    <location>
        <begin position="184"/>
        <end position="205"/>
    </location>
</feature>
<sequence length="1271" mass="136257">MAKATKLKGKAKQPEESRTTTAQPQQAKNVTSAPTRRIDNLRATHEKEEVATLVGSQDGYPHGEPPLMTRPQRQDQGQSWGEAGGGGTGGWGAAANSSWTQDGSWDMGQSQLIMEPPSAANPPNNSNLGTIPESRYSPSIRNSGPHQNQDQYGLHDYHHPNHHQEQAHGNAAAWDSNNAMIQSATSTAAASVQHMTPPREKAEAPLPMPTMETALAELKNHPPKVSSASAAAKKYESKTTAANRDSFWSKTHQVAVRDKGFFTPRPESTLPPQTPRGPGPKVLDHFAAETRAKPLHEMTSPPAWMAWAKPQAPGQGQPQGRPQAPRPPPKHRKGQSWQKWGKMASSRNVPPSDESSDEDDSEWEEDEEEWGMPQQQGRHHMQQRGRHHDPRGRGGGGGNAWDMPGGAQQRPGGHAARGGDPWGSMMDGGRGRPRSGGSGLGQAGGMAWPGVPGVSMSAIMAAAQGRSVGRGAWDLPNGKPGPAGHAHGHGHGREPAAWGGPGAGWEDEEEYDDDDEYDDETEDGWGRSAGGRGDAWGPQPGQNKHGGKDMGFGDAGAAHRNPVSGQQRSQIMNAMLQAGIEQKVGHQGQGMGAMGRPISQDAKMKPGMGQRVDSWGIPMGPPGAGDGWAALQQKKQEGPGDWGGWGSGPGRNEDAWGMGPSGQPSKGKGKKQDVGGGDWGGRGANEDTWGMPTGQQGKDKRQEDDWAGWGNANDDGWGRPAGQQQEGKIKKQGKTQANDPWAVPPGENPKKKQKKEGGGILKWTRRNSKKKKEEKKADLGAWGAPGDGWGDPKEPPDAKANVWGALDDGWGGNKQAKAGNKGGLGDWGEDNWGLPSAAMDVDKPKGKGAAHDEWRGGDGQDSWGMPIAGDQKAKKKRESQGAWGGWDGKDDGWGESGDGMGGKGDASWAAWGDGGGEHDKKAKQKHDTSAAWGDLSGQGGGWGDEDKENAHRVRFAAANGSAMWESQAGSSLRNASKTMLQASHGLGGSLQNLLQPNPMAQSNIKFLESGGKALEQVHKAFFNVNRPTRERLHWMFPPENDIRVLEALTAVQQSAPGVGTYGVQKFLKTRERGAIFINASFRFAEHPKQPVFDWLGFDTLQQTMDKTLQESAAFYDPALLVIVFVYLPSPSGNSVAIWRRKIQVPANVRTMYHKDIGLVKMGLRPESEYVVYVEEYPQEQRHSHRRRPASKVVTVPIATAAHKPNVITKLPPQPPPPPAPPPPPPGPTPVRKATAVRVTQGSIAAQAAAKAKAKAGVPAAKKKRKWWNLFG</sequence>
<feature type="compositionally biased region" description="Basic and acidic residues" evidence="1">
    <location>
        <begin position="153"/>
        <end position="166"/>
    </location>
</feature>
<feature type="compositionally biased region" description="Basic and acidic residues" evidence="1">
    <location>
        <begin position="915"/>
        <end position="928"/>
    </location>
</feature>
<evidence type="ECO:0000256" key="1">
    <source>
        <dbReference type="SAM" id="MobiDB-lite"/>
    </source>
</evidence>
<dbReference type="STRING" id="230819.A0A5C3L2R4"/>
<proteinExistence type="predicted"/>
<feature type="region of interest" description="Disordered" evidence="1">
    <location>
        <begin position="1204"/>
        <end position="1234"/>
    </location>
</feature>
<dbReference type="InterPro" id="IPR058258">
    <property type="entry name" value="CcmS-like"/>
</dbReference>
<dbReference type="EMBL" id="ML210168">
    <property type="protein sequence ID" value="TFK27035.1"/>
    <property type="molecule type" value="Genomic_DNA"/>
</dbReference>
<evidence type="ECO:0000259" key="2">
    <source>
        <dbReference type="Pfam" id="PF26617"/>
    </source>
</evidence>
<feature type="compositionally biased region" description="Basic and acidic residues" evidence="1">
    <location>
        <begin position="840"/>
        <end position="858"/>
    </location>
</feature>
<feature type="compositionally biased region" description="Basic residues" evidence="1">
    <location>
        <begin position="763"/>
        <end position="773"/>
    </location>
</feature>
<feature type="compositionally biased region" description="Low complexity" evidence="1">
    <location>
        <begin position="476"/>
        <end position="485"/>
    </location>
</feature>
<reference evidence="3 4" key="1">
    <citation type="journal article" date="2019" name="Nat. Ecol. Evol.">
        <title>Megaphylogeny resolves global patterns of mushroom evolution.</title>
        <authorList>
            <person name="Varga T."/>
            <person name="Krizsan K."/>
            <person name="Foldi C."/>
            <person name="Dima B."/>
            <person name="Sanchez-Garcia M."/>
            <person name="Sanchez-Ramirez S."/>
            <person name="Szollosi G.J."/>
            <person name="Szarkandi J.G."/>
            <person name="Papp V."/>
            <person name="Albert L."/>
            <person name="Andreopoulos W."/>
            <person name="Angelini C."/>
            <person name="Antonin V."/>
            <person name="Barry K.W."/>
            <person name="Bougher N.L."/>
            <person name="Buchanan P."/>
            <person name="Buyck B."/>
            <person name="Bense V."/>
            <person name="Catcheside P."/>
            <person name="Chovatia M."/>
            <person name="Cooper J."/>
            <person name="Damon W."/>
            <person name="Desjardin D."/>
            <person name="Finy P."/>
            <person name="Geml J."/>
            <person name="Haridas S."/>
            <person name="Hughes K."/>
            <person name="Justo A."/>
            <person name="Karasinski D."/>
            <person name="Kautmanova I."/>
            <person name="Kiss B."/>
            <person name="Kocsube S."/>
            <person name="Kotiranta H."/>
            <person name="LaButti K.M."/>
            <person name="Lechner B.E."/>
            <person name="Liimatainen K."/>
            <person name="Lipzen A."/>
            <person name="Lukacs Z."/>
            <person name="Mihaltcheva S."/>
            <person name="Morgado L.N."/>
            <person name="Niskanen T."/>
            <person name="Noordeloos M.E."/>
            <person name="Ohm R.A."/>
            <person name="Ortiz-Santana B."/>
            <person name="Ovrebo C."/>
            <person name="Racz N."/>
            <person name="Riley R."/>
            <person name="Savchenko A."/>
            <person name="Shiryaev A."/>
            <person name="Soop K."/>
            <person name="Spirin V."/>
            <person name="Szebenyi C."/>
            <person name="Tomsovsky M."/>
            <person name="Tulloss R.E."/>
            <person name="Uehling J."/>
            <person name="Grigoriev I.V."/>
            <person name="Vagvolgyi C."/>
            <person name="Papp T."/>
            <person name="Martin F.M."/>
            <person name="Miettinen O."/>
            <person name="Hibbett D.S."/>
            <person name="Nagy L.G."/>
        </authorList>
    </citation>
    <scope>NUCLEOTIDE SEQUENCE [LARGE SCALE GENOMIC DNA]</scope>
    <source>
        <strain evidence="3 4">CBS 121175</strain>
    </source>
</reference>
<feature type="compositionally biased region" description="Gly residues" evidence="1">
    <location>
        <begin position="82"/>
        <end position="92"/>
    </location>
</feature>
<feature type="compositionally biased region" description="Gly residues" evidence="1">
    <location>
        <begin position="434"/>
        <end position="444"/>
    </location>
</feature>
<dbReference type="AlphaFoldDB" id="A0A5C3L2R4"/>
<feature type="compositionally biased region" description="Polar residues" evidence="1">
    <location>
        <begin position="136"/>
        <end position="151"/>
    </location>
</feature>
<accession>A0A5C3L2R4</accession>
<feature type="compositionally biased region" description="Acidic residues" evidence="1">
    <location>
        <begin position="354"/>
        <end position="370"/>
    </location>
</feature>
<feature type="compositionally biased region" description="Acidic residues" evidence="1">
    <location>
        <begin position="505"/>
        <end position="523"/>
    </location>
</feature>
<feature type="compositionally biased region" description="Low complexity" evidence="1">
    <location>
        <begin position="308"/>
        <end position="323"/>
    </location>
</feature>
<evidence type="ECO:0000313" key="3">
    <source>
        <dbReference type="EMBL" id="TFK27035.1"/>
    </source>
</evidence>
<dbReference type="Pfam" id="PF26617">
    <property type="entry name" value="CcmS-like"/>
    <property type="match status" value="1"/>
</dbReference>
<keyword evidence="4" id="KW-1185">Reference proteome</keyword>
<protein>
    <recommendedName>
        <fullName evidence="2">CcmS related domain-containing protein</fullName>
    </recommendedName>
</protein>
<feature type="region of interest" description="Disordered" evidence="1">
    <location>
        <begin position="306"/>
        <end position="444"/>
    </location>
</feature>
<feature type="compositionally biased region" description="Basic and acidic residues" evidence="1">
    <location>
        <begin position="36"/>
        <end position="50"/>
    </location>
</feature>
<feature type="compositionally biased region" description="Polar residues" evidence="1">
    <location>
        <begin position="100"/>
        <end position="112"/>
    </location>
</feature>
<feature type="compositionally biased region" description="Basic residues" evidence="1">
    <location>
        <begin position="1"/>
        <end position="11"/>
    </location>
</feature>
<dbReference type="OrthoDB" id="3171339at2759"/>
<feature type="compositionally biased region" description="Basic residues" evidence="1">
    <location>
        <begin position="377"/>
        <end position="390"/>
    </location>
</feature>
<feature type="region of interest" description="Disordered" evidence="1">
    <location>
        <begin position="1"/>
        <end position="170"/>
    </location>
</feature>
<feature type="domain" description="CcmS related" evidence="2">
    <location>
        <begin position="1016"/>
        <end position="1147"/>
    </location>
</feature>
<feature type="region of interest" description="Disordered" evidence="1">
    <location>
        <begin position="634"/>
        <end position="946"/>
    </location>
</feature>